<accession>A0A1C6YHV9</accession>
<name>A0A1C6YHV9_PLACE</name>
<sequence>MAPFKPYKFIIFDNNLKNSHFYTKIISYLNLSLLCKEIYINEKYNKIKYDNICNNKLVFFSENNLFDKLKKNVSSYGESLHSKPNLVRINENIIDTHKTIKKDLNSKFCKVQKDNERKSQNLMEKVDENDQVMNGVNKLVSFLTYDDRQKDDFLKALNLNKLYNVDHINILCLNNYNSITNLFKNTNFENKRISIFCPFHIINNDDNNKYQKEIIEKIIDYIYPIISDFLPLNYKHVYVSDLVRAIILNSELCQTNSKKDIEIFKFIDMMEIIGKS</sequence>
<protein>
    <submittedName>
        <fullName evidence="1">Uncharacterized protein</fullName>
    </submittedName>
</protein>
<organism evidence="1 2">
    <name type="scientific">Plasmodium chabaudi adami</name>
    <dbReference type="NCBI Taxonomy" id="5826"/>
    <lineage>
        <taxon>Eukaryota</taxon>
        <taxon>Sar</taxon>
        <taxon>Alveolata</taxon>
        <taxon>Apicomplexa</taxon>
        <taxon>Aconoidasida</taxon>
        <taxon>Haemosporida</taxon>
        <taxon>Plasmodiidae</taxon>
        <taxon>Plasmodium</taxon>
        <taxon>Plasmodium (Vinckeia)</taxon>
    </lineage>
</organism>
<reference evidence="1 2" key="1">
    <citation type="submission" date="2016-08" db="EMBL/GenBank/DDBJ databases">
        <authorList>
            <consortium name="Pathogen Informatics"/>
        </authorList>
    </citation>
    <scope>NUCLEOTIDE SEQUENCE [LARGE SCALE GENOMIC DNA]</scope>
    <source>
        <strain evidence="1 2">DS</strain>
    </source>
</reference>
<evidence type="ECO:0000313" key="1">
    <source>
        <dbReference type="EMBL" id="SCM22963.1"/>
    </source>
</evidence>
<dbReference type="AlphaFoldDB" id="A0A1C6YHV9"/>
<evidence type="ECO:0000313" key="2">
    <source>
        <dbReference type="Proteomes" id="UP000507536"/>
    </source>
</evidence>
<dbReference type="Proteomes" id="UP000507536">
    <property type="component" value="Chromosome 12"/>
</dbReference>
<proteinExistence type="predicted"/>
<gene>
    <name evidence="1" type="ORF">PCHDS_000311900</name>
</gene>
<dbReference type="EMBL" id="LT608192">
    <property type="protein sequence ID" value="SCM22963.1"/>
    <property type="molecule type" value="Genomic_DNA"/>
</dbReference>